<dbReference type="InterPro" id="IPR002061">
    <property type="entry name" value="Scorpion_toxinL/defensin"/>
</dbReference>
<organism evidence="6">
    <name type="scientific">Lychas buchari</name>
    <dbReference type="NCBI Taxonomy" id="1330406"/>
    <lineage>
        <taxon>Eukaryota</taxon>
        <taxon>Metazoa</taxon>
        <taxon>Ecdysozoa</taxon>
        <taxon>Arthropoda</taxon>
        <taxon>Chelicerata</taxon>
        <taxon>Arachnida</taxon>
        <taxon>Scorpiones</taxon>
        <taxon>Buthida</taxon>
        <taxon>Buthoidea</taxon>
        <taxon>Buthidae</taxon>
        <taxon>Lychas</taxon>
    </lineage>
</organism>
<keyword evidence="3" id="KW-0800">Toxin</keyword>
<protein>
    <submittedName>
        <fullName evidence="6">CSab-Lyc-1</fullName>
    </submittedName>
</protein>
<sequence length="99" mass="11936">MIKLLLLLSTVTAIVWGQTNEVKIRGQFPMKLNTRFYTCEKDDYCMKVCKRHRVSRGFCIDRKCFCKNLSSQFIYYRDLRFHECIANFYDYDPTLKQNI</sequence>
<accession>T1DMT5</accession>
<reference evidence="6" key="1">
    <citation type="journal article" date="2013" name="Toxins">
        <title>Evolution stings: the origin and diversification of scorpion toxin peptide scaffolds.</title>
        <authorList>
            <person name="Sunagar K."/>
            <person name="Undheim E.A."/>
            <person name="Chan A.H."/>
            <person name="Koludarov I."/>
            <person name="Munoz-Gomez S.A."/>
            <person name="Antunes A."/>
            <person name="Fry B.G."/>
        </authorList>
    </citation>
    <scope>NUCLEOTIDE SEQUENCE</scope>
    <source>
        <tissue evidence="6">Telson venom gland</tissue>
    </source>
</reference>
<dbReference type="AlphaFoldDB" id="T1DMT5"/>
<keyword evidence="4 5" id="KW-0732">Signal</keyword>
<feature type="chain" id="PRO_5004586954" evidence="5">
    <location>
        <begin position="18"/>
        <end position="99"/>
    </location>
</feature>
<evidence type="ECO:0000313" key="6">
    <source>
        <dbReference type="EMBL" id="JAA98120.1"/>
    </source>
</evidence>
<evidence type="ECO:0000256" key="5">
    <source>
        <dbReference type="SAM" id="SignalP"/>
    </source>
</evidence>
<dbReference type="Gene3D" id="3.30.30.10">
    <property type="entry name" value="Knottin, scorpion toxin-like"/>
    <property type="match status" value="1"/>
</dbReference>
<evidence type="ECO:0000256" key="3">
    <source>
        <dbReference type="ARBA" id="ARBA00022699"/>
    </source>
</evidence>
<evidence type="ECO:0000256" key="4">
    <source>
        <dbReference type="ARBA" id="ARBA00022729"/>
    </source>
</evidence>
<evidence type="ECO:0000256" key="2">
    <source>
        <dbReference type="ARBA" id="ARBA00022525"/>
    </source>
</evidence>
<feature type="signal peptide" evidence="5">
    <location>
        <begin position="1"/>
        <end position="17"/>
    </location>
</feature>
<proteinExistence type="evidence at transcript level"/>
<keyword evidence="3" id="KW-0528">Neurotoxin</keyword>
<evidence type="ECO:0000256" key="1">
    <source>
        <dbReference type="ARBA" id="ARBA00004613"/>
    </source>
</evidence>
<dbReference type="SUPFAM" id="SSF57095">
    <property type="entry name" value="Scorpion toxin-like"/>
    <property type="match status" value="1"/>
</dbReference>
<dbReference type="GO" id="GO:0019871">
    <property type="term" value="F:sodium channel inhibitor activity"/>
    <property type="evidence" value="ECO:0007669"/>
    <property type="project" value="InterPro"/>
</dbReference>
<comment type="subcellular location">
    <subcellularLocation>
        <location evidence="1">Secreted</location>
    </subcellularLocation>
</comment>
<dbReference type="GO" id="GO:0005576">
    <property type="term" value="C:extracellular region"/>
    <property type="evidence" value="ECO:0007669"/>
    <property type="project" value="UniProtKB-SubCell"/>
</dbReference>
<dbReference type="InterPro" id="IPR036574">
    <property type="entry name" value="Scorpion_toxin-like_sf"/>
</dbReference>
<name>T1DMT5_9SCOR</name>
<dbReference type="EMBL" id="GALL01000006">
    <property type="protein sequence ID" value="JAA98120.1"/>
    <property type="molecule type" value="mRNA"/>
</dbReference>
<dbReference type="Pfam" id="PF00537">
    <property type="entry name" value="Toxin_3"/>
    <property type="match status" value="1"/>
</dbReference>
<keyword evidence="2" id="KW-0964">Secreted</keyword>